<dbReference type="Proteomes" id="UP000654279">
    <property type="component" value="Unassembled WGS sequence"/>
</dbReference>
<dbReference type="InterPro" id="IPR050463">
    <property type="entry name" value="Gfo/Idh/MocA_oxidrdct_glycsds"/>
</dbReference>
<gene>
    <name evidence="4" type="ORF">H8699_07230</name>
</gene>
<dbReference type="GO" id="GO:0000166">
    <property type="term" value="F:nucleotide binding"/>
    <property type="evidence" value="ECO:0007669"/>
    <property type="project" value="InterPro"/>
</dbReference>
<organism evidence="4 5">
    <name type="scientific">Luoshenia tenuis</name>
    <dbReference type="NCBI Taxonomy" id="2763654"/>
    <lineage>
        <taxon>Bacteria</taxon>
        <taxon>Bacillati</taxon>
        <taxon>Bacillota</taxon>
        <taxon>Clostridia</taxon>
        <taxon>Christensenellales</taxon>
        <taxon>Christensenellaceae</taxon>
        <taxon>Luoshenia</taxon>
    </lineage>
</organism>
<dbReference type="SUPFAM" id="SSF55347">
    <property type="entry name" value="Glyceraldehyde-3-phosphate dehydrogenase-like, C-terminal domain"/>
    <property type="match status" value="1"/>
</dbReference>
<dbReference type="RefSeq" id="WP_249285083.1">
    <property type="nucleotide sequence ID" value="NZ_JACRSO010000002.1"/>
</dbReference>
<dbReference type="PANTHER" id="PTHR43818:SF11">
    <property type="entry name" value="BCDNA.GH03377"/>
    <property type="match status" value="1"/>
</dbReference>
<feature type="domain" description="GFO/IDH/MocA-like oxidoreductase" evidence="3">
    <location>
        <begin position="140"/>
        <end position="284"/>
    </location>
</feature>
<dbReference type="Gene3D" id="3.40.50.720">
    <property type="entry name" value="NAD(P)-binding Rossmann-like Domain"/>
    <property type="match status" value="1"/>
</dbReference>
<proteinExistence type="predicted"/>
<dbReference type="InterPro" id="IPR000683">
    <property type="entry name" value="Gfo/Idh/MocA-like_OxRdtase_N"/>
</dbReference>
<dbReference type="GO" id="GO:0016491">
    <property type="term" value="F:oxidoreductase activity"/>
    <property type="evidence" value="ECO:0007669"/>
    <property type="project" value="UniProtKB-KW"/>
</dbReference>
<name>A0A926HIV4_9FIRM</name>
<reference evidence="4" key="1">
    <citation type="submission" date="2020-08" db="EMBL/GenBank/DDBJ databases">
        <title>Genome public.</title>
        <authorList>
            <person name="Liu C."/>
            <person name="Sun Q."/>
        </authorList>
    </citation>
    <scope>NUCLEOTIDE SEQUENCE</scope>
    <source>
        <strain evidence="4">NSJ-44</strain>
    </source>
</reference>
<dbReference type="PANTHER" id="PTHR43818">
    <property type="entry name" value="BCDNA.GH03377"/>
    <property type="match status" value="1"/>
</dbReference>
<feature type="domain" description="Gfo/Idh/MocA-like oxidoreductase N-terminal" evidence="2">
    <location>
        <begin position="4"/>
        <end position="130"/>
    </location>
</feature>
<dbReference type="SUPFAM" id="SSF51735">
    <property type="entry name" value="NAD(P)-binding Rossmann-fold domains"/>
    <property type="match status" value="1"/>
</dbReference>
<dbReference type="Gene3D" id="3.30.360.10">
    <property type="entry name" value="Dihydrodipicolinate Reductase, domain 2"/>
    <property type="match status" value="1"/>
</dbReference>
<evidence type="ECO:0000313" key="4">
    <source>
        <dbReference type="EMBL" id="MBC8529217.1"/>
    </source>
</evidence>
<keyword evidence="1" id="KW-0560">Oxidoreductase</keyword>
<evidence type="ECO:0000259" key="3">
    <source>
        <dbReference type="Pfam" id="PF22725"/>
    </source>
</evidence>
<dbReference type="InterPro" id="IPR036291">
    <property type="entry name" value="NAD(P)-bd_dom_sf"/>
</dbReference>
<dbReference type="AlphaFoldDB" id="A0A926HIV4"/>
<dbReference type="Pfam" id="PF22725">
    <property type="entry name" value="GFO_IDH_MocA_C3"/>
    <property type="match status" value="1"/>
</dbReference>
<comment type="caution">
    <text evidence="4">The sequence shown here is derived from an EMBL/GenBank/DDBJ whole genome shotgun (WGS) entry which is preliminary data.</text>
</comment>
<dbReference type="InterPro" id="IPR055170">
    <property type="entry name" value="GFO_IDH_MocA-like_dom"/>
</dbReference>
<sequence length="386" mass="42886">MRELNVGMIGYKFMGKAHSNAYARVNMFFDADMQVNRKVICGRDEAGVKAAMDKFGWQDYETDWRKMIARPDVDVVDINSPSYLHKEMAIAAANEGKHILCEKPLAFSTADAREIVEAANKAGIKHQVGFNYRFAPAIVLAKQMIESGRLGKIFHFRGSYLQDYIISPDYPKVWRLDKSVAGSGSLGDLGAHVIDCARYLVGEIDRVVGMEKTFITERPIAASMTGVSATAQANSPRETVDVDDATHFLGEFKNGALLSIEATRFAAGHRNDMSFEINGSKGSIKFNLERICELQYYNAEAEEGFQGFTTISVTEGTHPYVYAWWPAGHVYGYEHTMVHEVFEFVQAIANDKPASPDFNDGLKCAQVMEAVDLSAQRGAWVEVDSL</sequence>
<evidence type="ECO:0000313" key="5">
    <source>
        <dbReference type="Proteomes" id="UP000654279"/>
    </source>
</evidence>
<dbReference type="EMBL" id="JACRSO010000002">
    <property type="protein sequence ID" value="MBC8529217.1"/>
    <property type="molecule type" value="Genomic_DNA"/>
</dbReference>
<evidence type="ECO:0000259" key="2">
    <source>
        <dbReference type="Pfam" id="PF01408"/>
    </source>
</evidence>
<dbReference type="Pfam" id="PF01408">
    <property type="entry name" value="GFO_IDH_MocA"/>
    <property type="match status" value="1"/>
</dbReference>
<accession>A0A926HIV4</accession>
<keyword evidence="5" id="KW-1185">Reference proteome</keyword>
<evidence type="ECO:0000256" key="1">
    <source>
        <dbReference type="ARBA" id="ARBA00023002"/>
    </source>
</evidence>
<protein>
    <submittedName>
        <fullName evidence="4">Gfo/Idh/MocA family oxidoreductase</fullName>
    </submittedName>
</protein>